<dbReference type="InterPro" id="IPR045851">
    <property type="entry name" value="AMP-bd_C_sf"/>
</dbReference>
<dbReference type="GO" id="GO:0006631">
    <property type="term" value="P:fatty acid metabolic process"/>
    <property type="evidence" value="ECO:0007669"/>
    <property type="project" value="UniProtKB-KW"/>
</dbReference>
<proteinExistence type="inferred from homology"/>
<comment type="similarity">
    <text evidence="1">Belongs to the ATP-dependent AMP-binding enzyme family.</text>
</comment>
<evidence type="ECO:0000256" key="1">
    <source>
        <dbReference type="ARBA" id="ARBA00006432"/>
    </source>
</evidence>
<evidence type="ECO:0000256" key="4">
    <source>
        <dbReference type="ARBA" id="ARBA00022832"/>
    </source>
</evidence>
<evidence type="ECO:0000256" key="5">
    <source>
        <dbReference type="ARBA" id="ARBA00022840"/>
    </source>
</evidence>
<dbReference type="Gene3D" id="3.30.300.30">
    <property type="match status" value="1"/>
</dbReference>
<dbReference type="eggNOG" id="KOG1175">
    <property type="taxonomic scope" value="Eukaryota"/>
</dbReference>
<keyword evidence="2" id="KW-0436">Ligase</keyword>
<dbReference type="InterPro" id="IPR051087">
    <property type="entry name" value="Mitochondrial_ACSM"/>
</dbReference>
<dbReference type="Pfam" id="PF13193">
    <property type="entry name" value="AMP-binding_C"/>
    <property type="match status" value="1"/>
</dbReference>
<evidence type="ECO:0000256" key="7">
    <source>
        <dbReference type="ARBA" id="ARBA00048477"/>
    </source>
</evidence>
<evidence type="ECO:0000313" key="10">
    <source>
        <dbReference type="Ensembl" id="ENSMODP00000036850.3"/>
    </source>
</evidence>
<dbReference type="Ensembl" id="ENSMODT00000038445.3">
    <property type="protein sequence ID" value="ENSMODP00000036850.3"/>
    <property type="gene ID" value="ENSMODG00000006854.4"/>
</dbReference>
<dbReference type="HOGENOM" id="CLU_000022_59_10_1"/>
<sequence length="549" mass="61747">LSQVVVFLYVCPVCHFLWYNTSGSLHPRPRNLLTHPFSRTETTQWGDYEIPKEFNFASDVLDHWAHMEKEGKRDPLPALWWVNNKGDEVKWNFRELSDLTRQAANVLMETCGLQQGDYLILILPRIPELWLLTVGCIRAGLVILPGTPQLTAKDILYRLQISKAKGIATTETLAPLVDSMASDCPHLKVKLLVSEQNQHLTAKCFFSLISLFKYKFLYFGVSRQVLKLTSSDVSWCVSDPGWILSVVGAMIEPWTSGSCSFIHGMPQHDPMTILQTLSRFPITSMLTSASVYRMLLQLNVSSYKFPTLKNCVSAGEVLLPQDFEKWKQATGLAINELYGQSETGITCAVSRGMKVKKGSMGKVVPPFDMQIIDEEGNILPPGKEGEMAIRIKPTRPIGLFTSYLNDPEKTSLSERGDFYITGDRAMLDEEGYIWYLGRSDDIINASGYRIGPSEVENALAEHPAVAESAVIASPDPIRGEVVKAFVVLTPEFMTHDHNQLAQELQRHVKETTAPYKYPRKVEFVPDLPKTVTGKIMRSSLRKIERGFNQ</sequence>
<dbReference type="GO" id="GO:0005524">
    <property type="term" value="F:ATP binding"/>
    <property type="evidence" value="ECO:0007669"/>
    <property type="project" value="UniProtKB-KW"/>
</dbReference>
<keyword evidence="4" id="KW-0276">Fatty acid metabolism</keyword>
<feature type="domain" description="AMP-dependent synthetase/ligase" evidence="8">
    <location>
        <begin position="224"/>
        <end position="390"/>
    </location>
</feature>
<name>F6V7C6_MONDO</name>
<dbReference type="AlphaFoldDB" id="F6V7C6"/>
<keyword evidence="11" id="KW-1185">Reference proteome</keyword>
<dbReference type="Gene3D" id="3.40.50.12780">
    <property type="entry name" value="N-terminal domain of ligase-like"/>
    <property type="match status" value="2"/>
</dbReference>
<protein>
    <recommendedName>
        <fullName evidence="6">medium-chain acyl-CoA ligase</fullName>
        <ecNumber evidence="6">6.2.1.2</ecNumber>
    </recommendedName>
</protein>
<keyword evidence="3" id="KW-0547">Nucleotide-binding</keyword>
<dbReference type="InterPro" id="IPR025110">
    <property type="entry name" value="AMP-bd_C"/>
</dbReference>
<dbReference type="GO" id="GO:0031956">
    <property type="term" value="F:medium-chain fatty acid-CoA ligase activity"/>
    <property type="evidence" value="ECO:0007669"/>
    <property type="project" value="UniProtKB-EC"/>
</dbReference>
<reference evidence="10" key="3">
    <citation type="submission" date="2025-09" db="UniProtKB">
        <authorList>
            <consortium name="Ensembl"/>
        </authorList>
    </citation>
    <scope>IDENTIFICATION</scope>
</reference>
<dbReference type="Proteomes" id="UP000002280">
    <property type="component" value="Chromosome 6"/>
</dbReference>
<evidence type="ECO:0000256" key="3">
    <source>
        <dbReference type="ARBA" id="ARBA00022741"/>
    </source>
</evidence>
<evidence type="ECO:0000256" key="6">
    <source>
        <dbReference type="ARBA" id="ARBA00039009"/>
    </source>
</evidence>
<dbReference type="InterPro" id="IPR042099">
    <property type="entry name" value="ANL_N_sf"/>
</dbReference>
<feature type="domain" description="AMP-binding enzyme C-terminal" evidence="9">
    <location>
        <begin position="454"/>
        <end position="534"/>
    </location>
</feature>
<evidence type="ECO:0000259" key="8">
    <source>
        <dbReference type="Pfam" id="PF00501"/>
    </source>
</evidence>
<dbReference type="GeneTree" id="ENSGT00940000161138"/>
<accession>F6V7C6</accession>
<comment type="catalytic activity">
    <reaction evidence="7">
        <text>a medium-chain fatty acid + ATP + CoA = a medium-chain fatty acyl-CoA + AMP + diphosphate</text>
        <dbReference type="Rhea" id="RHEA:48340"/>
        <dbReference type="ChEBI" id="CHEBI:30616"/>
        <dbReference type="ChEBI" id="CHEBI:33019"/>
        <dbReference type="ChEBI" id="CHEBI:57287"/>
        <dbReference type="ChEBI" id="CHEBI:59558"/>
        <dbReference type="ChEBI" id="CHEBI:90546"/>
        <dbReference type="ChEBI" id="CHEBI:456215"/>
        <dbReference type="EC" id="6.2.1.2"/>
    </reaction>
    <physiologicalReaction direction="left-to-right" evidence="7">
        <dbReference type="Rhea" id="RHEA:48341"/>
    </physiologicalReaction>
</comment>
<reference evidence="10 11" key="1">
    <citation type="journal article" date="2007" name="Nature">
        <title>Genome of the marsupial Monodelphis domestica reveals innovation in non-coding sequences.</title>
        <authorList>
            <person name="Mikkelsen T.S."/>
            <person name="Wakefield M.J."/>
            <person name="Aken B."/>
            <person name="Amemiya C.T."/>
            <person name="Chang J.L."/>
            <person name="Duke S."/>
            <person name="Garber M."/>
            <person name="Gentles A.J."/>
            <person name="Goodstadt L."/>
            <person name="Heger A."/>
            <person name="Jurka J."/>
            <person name="Kamal M."/>
            <person name="Mauceli E."/>
            <person name="Searle S.M."/>
            <person name="Sharpe T."/>
            <person name="Baker M.L."/>
            <person name="Batzer M.A."/>
            <person name="Benos P.V."/>
            <person name="Belov K."/>
            <person name="Clamp M."/>
            <person name="Cook A."/>
            <person name="Cuff J."/>
            <person name="Das R."/>
            <person name="Davidow L."/>
            <person name="Deakin J.E."/>
            <person name="Fazzari M.J."/>
            <person name="Glass J.L."/>
            <person name="Grabherr M."/>
            <person name="Greally J.M."/>
            <person name="Gu W."/>
            <person name="Hore T.A."/>
            <person name="Huttley G.A."/>
            <person name="Kleber M."/>
            <person name="Jirtle R.L."/>
            <person name="Koina E."/>
            <person name="Lee J.T."/>
            <person name="Mahony S."/>
            <person name="Marra M.A."/>
            <person name="Miller R.D."/>
            <person name="Nicholls R.D."/>
            <person name="Oda M."/>
            <person name="Papenfuss A.T."/>
            <person name="Parra Z.E."/>
            <person name="Pollock D.D."/>
            <person name="Ray D.A."/>
            <person name="Schein J.E."/>
            <person name="Speed T.P."/>
            <person name="Thompson K."/>
            <person name="VandeBerg J.L."/>
            <person name="Wade C.M."/>
            <person name="Walker J.A."/>
            <person name="Waters P.D."/>
            <person name="Webber C."/>
            <person name="Weidman J.R."/>
            <person name="Xie X."/>
            <person name="Zody M.C."/>
            <person name="Baldwin J."/>
            <person name="Abdouelleil A."/>
            <person name="Abdulkadir J."/>
            <person name="Abebe A."/>
            <person name="Abera B."/>
            <person name="Abreu J."/>
            <person name="Acer S.C."/>
            <person name="Aftuck L."/>
            <person name="Alexander A."/>
            <person name="An P."/>
            <person name="Anderson E."/>
            <person name="Anderson S."/>
            <person name="Arachi H."/>
            <person name="Azer M."/>
            <person name="Bachantsang P."/>
            <person name="Barry A."/>
            <person name="Bayul T."/>
            <person name="Berlin A."/>
            <person name="Bessette D."/>
            <person name="Bloom T."/>
            <person name="Bloom T."/>
            <person name="Boguslavskiy L."/>
            <person name="Bonnet C."/>
            <person name="Boukhgalter B."/>
            <person name="Bourzgui I."/>
            <person name="Brown A."/>
            <person name="Cahill P."/>
            <person name="Channer S."/>
            <person name="Cheshatsang Y."/>
            <person name="Chuda L."/>
            <person name="Citroen M."/>
            <person name="Collymore A."/>
            <person name="Cooke P."/>
            <person name="Costello M."/>
            <person name="D'Aco K."/>
            <person name="Daza R."/>
            <person name="De Haan G."/>
            <person name="DeGray S."/>
            <person name="DeMaso C."/>
            <person name="Dhargay N."/>
            <person name="Dooley K."/>
            <person name="Dooley E."/>
            <person name="Doricent M."/>
            <person name="Dorje P."/>
            <person name="Dorjee K."/>
            <person name="Dupes A."/>
            <person name="Elong R."/>
            <person name="Falk J."/>
            <person name="Farina A."/>
            <person name="Faro S."/>
            <person name="Ferguson D."/>
            <person name="Fisher S."/>
            <person name="Foley C.D."/>
            <person name="Franke A."/>
            <person name="Friedrich D."/>
            <person name="Gadbois L."/>
            <person name="Gearin G."/>
            <person name="Gearin C.R."/>
            <person name="Giannoukos G."/>
            <person name="Goode T."/>
            <person name="Graham J."/>
            <person name="Grandbois E."/>
            <person name="Grewal S."/>
            <person name="Gyaltsen K."/>
            <person name="Hafez N."/>
            <person name="Hagos B."/>
            <person name="Hall J."/>
            <person name="Henson C."/>
            <person name="Hollinger A."/>
            <person name="Honan T."/>
            <person name="Huard M.D."/>
            <person name="Hughes L."/>
            <person name="Hurhula B."/>
            <person name="Husby M.E."/>
            <person name="Kamat A."/>
            <person name="Kanga B."/>
            <person name="Kashin S."/>
            <person name="Khazanovich D."/>
            <person name="Kisner P."/>
            <person name="Lance K."/>
            <person name="Lara M."/>
            <person name="Lee W."/>
            <person name="Lennon N."/>
            <person name="Letendre F."/>
            <person name="LeVine R."/>
            <person name="Lipovsky A."/>
            <person name="Liu X."/>
            <person name="Liu J."/>
            <person name="Liu S."/>
            <person name="Lokyitsang T."/>
            <person name="Lokyitsang Y."/>
            <person name="Lubonja R."/>
            <person name="Lui A."/>
            <person name="MacDonald P."/>
            <person name="Magnisalis V."/>
            <person name="Maru K."/>
            <person name="Matthews C."/>
            <person name="McCusker W."/>
            <person name="McDonough S."/>
            <person name="Mehta T."/>
            <person name="Meldrim J."/>
            <person name="Meneus L."/>
            <person name="Mihai O."/>
            <person name="Mihalev A."/>
            <person name="Mihova T."/>
            <person name="Mittelman R."/>
            <person name="Mlenga V."/>
            <person name="Montmayeur A."/>
            <person name="Mulrain L."/>
            <person name="Navidi A."/>
            <person name="Naylor J."/>
            <person name="Negash T."/>
            <person name="Nguyen T."/>
            <person name="Nguyen N."/>
            <person name="Nicol R."/>
            <person name="Norbu C."/>
            <person name="Norbu N."/>
            <person name="Novod N."/>
            <person name="O'Neill B."/>
            <person name="Osman S."/>
            <person name="Markiewicz E."/>
            <person name="Oyono O.L."/>
            <person name="Patti C."/>
            <person name="Phunkhang P."/>
            <person name="Pierre F."/>
            <person name="Priest M."/>
            <person name="Raghuraman S."/>
            <person name="Rege F."/>
            <person name="Reyes R."/>
            <person name="Rise C."/>
            <person name="Rogov P."/>
            <person name="Ross K."/>
            <person name="Ryan E."/>
            <person name="Settipalli S."/>
            <person name="Shea T."/>
            <person name="Sherpa N."/>
            <person name="Shi L."/>
            <person name="Shih D."/>
            <person name="Sparrow T."/>
            <person name="Spaulding J."/>
            <person name="Stalker J."/>
            <person name="Stange-Thomann N."/>
            <person name="Stavropoulos S."/>
            <person name="Stone C."/>
            <person name="Strader C."/>
            <person name="Tesfaye S."/>
            <person name="Thomson T."/>
            <person name="Thoulutsang Y."/>
            <person name="Thoulutsang D."/>
            <person name="Topham K."/>
            <person name="Topping I."/>
            <person name="Tsamla T."/>
            <person name="Vassiliev H."/>
            <person name="Vo A."/>
            <person name="Wangchuk T."/>
            <person name="Wangdi T."/>
            <person name="Weiand M."/>
            <person name="Wilkinson J."/>
            <person name="Wilson A."/>
            <person name="Yadav S."/>
            <person name="Young G."/>
            <person name="Yu Q."/>
            <person name="Zembek L."/>
            <person name="Zhong D."/>
            <person name="Zimmer A."/>
            <person name="Zwirko Z."/>
            <person name="Jaffe D.B."/>
            <person name="Alvarez P."/>
            <person name="Brockman W."/>
            <person name="Butler J."/>
            <person name="Chin C."/>
            <person name="Gnerre S."/>
            <person name="MacCallum I."/>
            <person name="Graves J.A."/>
            <person name="Ponting C.P."/>
            <person name="Breen M."/>
            <person name="Samollow P.B."/>
            <person name="Lander E.S."/>
            <person name="Lindblad-Toh K."/>
        </authorList>
    </citation>
    <scope>NUCLEOTIDE SEQUENCE [LARGE SCALE GENOMIC DNA]</scope>
</reference>
<organism evidence="10 11">
    <name type="scientific">Monodelphis domestica</name>
    <name type="common">Gray short-tailed opossum</name>
    <dbReference type="NCBI Taxonomy" id="13616"/>
    <lineage>
        <taxon>Eukaryota</taxon>
        <taxon>Metazoa</taxon>
        <taxon>Chordata</taxon>
        <taxon>Craniata</taxon>
        <taxon>Vertebrata</taxon>
        <taxon>Euteleostomi</taxon>
        <taxon>Mammalia</taxon>
        <taxon>Metatheria</taxon>
        <taxon>Didelphimorphia</taxon>
        <taxon>Didelphidae</taxon>
        <taxon>Monodelphis</taxon>
    </lineage>
</organism>
<evidence type="ECO:0000259" key="9">
    <source>
        <dbReference type="Pfam" id="PF13193"/>
    </source>
</evidence>
<dbReference type="EC" id="6.2.1.2" evidence="6"/>
<keyword evidence="5" id="KW-0067">ATP-binding</keyword>
<dbReference type="Bgee" id="ENSMODG00000006854">
    <property type="expression patterns" value="Expressed in liver and 7 other cell types or tissues"/>
</dbReference>
<evidence type="ECO:0000313" key="11">
    <source>
        <dbReference type="Proteomes" id="UP000002280"/>
    </source>
</evidence>
<feature type="domain" description="AMP-dependent synthetase/ligase" evidence="8">
    <location>
        <begin position="81"/>
        <end position="196"/>
    </location>
</feature>
<dbReference type="PANTHER" id="PTHR43605:SF5">
    <property type="entry name" value="ACYL-COENZYME A SYNTHETASE ACSM1, MITOCHONDRIAL"/>
    <property type="match status" value="1"/>
</dbReference>
<dbReference type="PANTHER" id="PTHR43605">
    <property type="entry name" value="ACYL-COENZYME A SYNTHETASE"/>
    <property type="match status" value="1"/>
</dbReference>
<reference evidence="10" key="2">
    <citation type="submission" date="2025-08" db="UniProtKB">
        <authorList>
            <consortium name="Ensembl"/>
        </authorList>
    </citation>
    <scope>IDENTIFICATION</scope>
</reference>
<evidence type="ECO:0000256" key="2">
    <source>
        <dbReference type="ARBA" id="ARBA00022598"/>
    </source>
</evidence>
<dbReference type="InterPro" id="IPR000873">
    <property type="entry name" value="AMP-dep_synth/lig_dom"/>
</dbReference>
<keyword evidence="4" id="KW-0443">Lipid metabolism</keyword>
<dbReference type="Pfam" id="PF00501">
    <property type="entry name" value="AMP-binding"/>
    <property type="match status" value="2"/>
</dbReference>
<dbReference type="SUPFAM" id="SSF56801">
    <property type="entry name" value="Acetyl-CoA synthetase-like"/>
    <property type="match status" value="1"/>
</dbReference>
<dbReference type="FunFam" id="3.30.300.30:FF:000005">
    <property type="entry name" value="Acyl-coenzyme A synthetase ACSM5, mitochondrial"/>
    <property type="match status" value="1"/>
</dbReference>